<dbReference type="SUPFAM" id="SSF48371">
    <property type="entry name" value="ARM repeat"/>
    <property type="match status" value="1"/>
</dbReference>
<dbReference type="InterPro" id="IPR011989">
    <property type="entry name" value="ARM-like"/>
</dbReference>
<dbReference type="AlphaFoldDB" id="A0A395IZ29"/>
<gene>
    <name evidence="1" type="ORF">DID88_001081</name>
</gene>
<organism evidence="1 2">
    <name type="scientific">Monilinia fructigena</name>
    <dbReference type="NCBI Taxonomy" id="38457"/>
    <lineage>
        <taxon>Eukaryota</taxon>
        <taxon>Fungi</taxon>
        <taxon>Dikarya</taxon>
        <taxon>Ascomycota</taxon>
        <taxon>Pezizomycotina</taxon>
        <taxon>Leotiomycetes</taxon>
        <taxon>Helotiales</taxon>
        <taxon>Sclerotiniaceae</taxon>
        <taxon>Monilinia</taxon>
    </lineage>
</organism>
<dbReference type="Gene3D" id="1.25.10.10">
    <property type="entry name" value="Leucine-rich Repeat Variant"/>
    <property type="match status" value="1"/>
</dbReference>
<evidence type="ECO:0008006" key="3">
    <source>
        <dbReference type="Google" id="ProtNLM"/>
    </source>
</evidence>
<dbReference type="Proteomes" id="UP000249056">
    <property type="component" value="Unassembled WGS sequence"/>
</dbReference>
<evidence type="ECO:0000313" key="2">
    <source>
        <dbReference type="Proteomes" id="UP000249056"/>
    </source>
</evidence>
<reference evidence="1 2" key="1">
    <citation type="submission" date="2018-06" db="EMBL/GenBank/DDBJ databases">
        <title>Genome Sequence of the Brown Rot Fungal Pathogen Monilinia fructigena.</title>
        <authorList>
            <person name="Landi L."/>
            <person name="De Miccolis Angelini R.M."/>
            <person name="Pollastro S."/>
            <person name="Abate D."/>
            <person name="Faretra F."/>
            <person name="Romanazzi G."/>
        </authorList>
    </citation>
    <scope>NUCLEOTIDE SEQUENCE [LARGE SCALE GENOMIC DNA]</scope>
    <source>
        <strain evidence="1 2">Mfrg269</strain>
    </source>
</reference>
<name>A0A395IZ29_9HELO</name>
<keyword evidence="2" id="KW-1185">Reference proteome</keyword>
<proteinExistence type="predicted"/>
<dbReference type="EMBL" id="QKRW01000010">
    <property type="protein sequence ID" value="RAL65515.1"/>
    <property type="molecule type" value="Genomic_DNA"/>
</dbReference>
<dbReference type="Pfam" id="PF13646">
    <property type="entry name" value="HEAT_2"/>
    <property type="match status" value="1"/>
</dbReference>
<accession>A0A395IZ29</accession>
<protein>
    <recommendedName>
        <fullName evidence="3">Condensin complex subunit 1 C-terminal domain-containing protein</fullName>
    </recommendedName>
</protein>
<dbReference type="InterPro" id="IPR016024">
    <property type="entry name" value="ARM-type_fold"/>
</dbReference>
<dbReference type="OrthoDB" id="3562400at2759"/>
<comment type="caution">
    <text evidence="1">The sequence shown here is derived from an EMBL/GenBank/DDBJ whole genome shotgun (WGS) entry which is preliminary data.</text>
</comment>
<evidence type="ECO:0000313" key="1">
    <source>
        <dbReference type="EMBL" id="RAL65515.1"/>
    </source>
</evidence>
<sequence>MLEDFFNFVEEEPRDLLGPAHQRLLMYCLSQVQRSRLEKQRDFLEHRMKSWLIFECSWRENSQLVTEIDFPDHIRGALLEDRTVDDEIKRRMLKSLEFQSNISPTIIALTPTWLLREDISTTLKIALLWTRGSNNTITDDVLKAMEKALDHYDEFVRHAAIHALRITSKIPHAKVKQLLKDDSWEIRRAAVQITLHELIIDEEIVEALIAVLRNEHEKPDVRAAIIQTLEQKQHRPHTEKVHDAIATCRDDPEVSQHIPVVYEISNKSTLSSIPRNIYSNSQQVSPNDPKIIESKANDRGDLNRNQVLGTKFRNSAQAFIRTLSDTSTEFPNNLCPSWL</sequence>